<feature type="transmembrane region" description="Helical" evidence="1">
    <location>
        <begin position="12"/>
        <end position="31"/>
    </location>
</feature>
<protein>
    <submittedName>
        <fullName evidence="2">DUF2306 domain-containing protein</fullName>
    </submittedName>
</protein>
<dbReference type="Proteomes" id="UP001579974">
    <property type="component" value="Unassembled WGS sequence"/>
</dbReference>
<keyword evidence="1" id="KW-1133">Transmembrane helix</keyword>
<proteinExistence type="predicted"/>
<accession>A0ABV5ALB2</accession>
<sequence length="223" mass="25507">MNKSIHKLLYRSMILISGIFIVWTVLNNFIFDPNAVSFLSHKTHLNHPLDVHAWLNVLHIHITFACLALISGAINFATRIWRDNRKLHRGNGYAYLLCVFIVCGTSGYMAPTATGGTIDSIAFNLMNMLWMATTATAFIQIKRKRVISHRTWMVRSYVFCFTNLWIHVLMFVYSFLIGIAYNLSYTMSVYGSIVLNAVISSIVIRLFLTNSRDTHEILLSHSQ</sequence>
<dbReference type="InterPro" id="IPR018750">
    <property type="entry name" value="DUF2306_membrane"/>
</dbReference>
<evidence type="ECO:0000313" key="2">
    <source>
        <dbReference type="EMBL" id="MFB5193076.1"/>
    </source>
</evidence>
<comment type="caution">
    <text evidence="2">The sequence shown here is derived from an EMBL/GenBank/DDBJ whole genome shotgun (WGS) entry which is preliminary data.</text>
</comment>
<keyword evidence="3" id="KW-1185">Reference proteome</keyword>
<name>A0ABV5ALB2_9BACL</name>
<feature type="transmembrane region" description="Helical" evidence="1">
    <location>
        <begin position="121"/>
        <end position="139"/>
    </location>
</feature>
<evidence type="ECO:0000313" key="3">
    <source>
        <dbReference type="Proteomes" id="UP001579974"/>
    </source>
</evidence>
<gene>
    <name evidence="2" type="ORF">KKP3000_002675</name>
</gene>
<feature type="transmembrane region" description="Helical" evidence="1">
    <location>
        <begin position="160"/>
        <end position="181"/>
    </location>
</feature>
<keyword evidence="1" id="KW-0472">Membrane</keyword>
<feature type="transmembrane region" description="Helical" evidence="1">
    <location>
        <begin position="51"/>
        <end position="78"/>
    </location>
</feature>
<keyword evidence="1" id="KW-0812">Transmembrane</keyword>
<organism evidence="2 3">
    <name type="scientific">Alicyclobacillus fastidiosus</name>
    <dbReference type="NCBI Taxonomy" id="392011"/>
    <lineage>
        <taxon>Bacteria</taxon>
        <taxon>Bacillati</taxon>
        <taxon>Bacillota</taxon>
        <taxon>Bacilli</taxon>
        <taxon>Bacillales</taxon>
        <taxon>Alicyclobacillaceae</taxon>
        <taxon>Alicyclobacillus</taxon>
    </lineage>
</organism>
<dbReference type="Pfam" id="PF10067">
    <property type="entry name" value="DUF2306"/>
    <property type="match status" value="1"/>
</dbReference>
<evidence type="ECO:0000256" key="1">
    <source>
        <dbReference type="SAM" id="Phobius"/>
    </source>
</evidence>
<dbReference type="EMBL" id="JBDXSU010000038">
    <property type="protein sequence ID" value="MFB5193076.1"/>
    <property type="molecule type" value="Genomic_DNA"/>
</dbReference>
<reference evidence="2 3" key="1">
    <citation type="journal article" date="2024" name="Int. J. Mol. Sci.">
        <title>Exploration of Alicyclobacillus spp. Genome in Search of Antibiotic Resistance.</title>
        <authorList>
            <person name="Bucka-Kolendo J."/>
            <person name="Kiousi D.E."/>
            <person name="Dekowska A."/>
            <person name="Mikolajczuk-Szczyrba A."/>
            <person name="Karadedos D.M."/>
            <person name="Michael P."/>
            <person name="Galanis A."/>
            <person name="Sokolowska B."/>
        </authorList>
    </citation>
    <scope>NUCLEOTIDE SEQUENCE [LARGE SCALE GENOMIC DNA]</scope>
    <source>
        <strain evidence="2 3">KKP 3000</strain>
    </source>
</reference>
<feature type="transmembrane region" description="Helical" evidence="1">
    <location>
        <begin position="187"/>
        <end position="208"/>
    </location>
</feature>
<feature type="transmembrane region" description="Helical" evidence="1">
    <location>
        <begin position="90"/>
        <end position="109"/>
    </location>
</feature>
<dbReference type="RefSeq" id="WP_275473397.1">
    <property type="nucleotide sequence ID" value="NZ_CP162940.1"/>
</dbReference>